<organism evidence="1">
    <name type="scientific">Arundo donax</name>
    <name type="common">Giant reed</name>
    <name type="synonym">Donax arundinaceus</name>
    <dbReference type="NCBI Taxonomy" id="35708"/>
    <lineage>
        <taxon>Eukaryota</taxon>
        <taxon>Viridiplantae</taxon>
        <taxon>Streptophyta</taxon>
        <taxon>Embryophyta</taxon>
        <taxon>Tracheophyta</taxon>
        <taxon>Spermatophyta</taxon>
        <taxon>Magnoliopsida</taxon>
        <taxon>Liliopsida</taxon>
        <taxon>Poales</taxon>
        <taxon>Poaceae</taxon>
        <taxon>PACMAD clade</taxon>
        <taxon>Arundinoideae</taxon>
        <taxon>Arundineae</taxon>
        <taxon>Arundo</taxon>
    </lineage>
</organism>
<name>A0A0A9CS26_ARUDO</name>
<sequence>MKSRPGLKLDNLCREQVNLIDQPCSRIRST</sequence>
<evidence type="ECO:0000313" key="1">
    <source>
        <dbReference type="EMBL" id="JAD74312.1"/>
    </source>
</evidence>
<proteinExistence type="predicted"/>
<reference evidence="1" key="2">
    <citation type="journal article" date="2015" name="Data Brief">
        <title>Shoot transcriptome of the giant reed, Arundo donax.</title>
        <authorList>
            <person name="Barrero R.A."/>
            <person name="Guerrero F.D."/>
            <person name="Moolhuijzen P."/>
            <person name="Goolsby J.A."/>
            <person name="Tidwell J."/>
            <person name="Bellgard S.E."/>
            <person name="Bellgard M.I."/>
        </authorList>
    </citation>
    <scope>NUCLEOTIDE SEQUENCE</scope>
    <source>
        <tissue evidence="1">Shoot tissue taken approximately 20 cm above the soil surface</tissue>
    </source>
</reference>
<reference evidence="1" key="1">
    <citation type="submission" date="2014-09" db="EMBL/GenBank/DDBJ databases">
        <authorList>
            <person name="Magalhaes I.L.F."/>
            <person name="Oliveira U."/>
            <person name="Santos F.R."/>
            <person name="Vidigal T.H.D.A."/>
            <person name="Brescovit A.D."/>
            <person name="Santos A.J."/>
        </authorList>
    </citation>
    <scope>NUCLEOTIDE SEQUENCE</scope>
    <source>
        <tissue evidence="1">Shoot tissue taken approximately 20 cm above the soil surface</tissue>
    </source>
</reference>
<dbReference type="EMBL" id="GBRH01223583">
    <property type="protein sequence ID" value="JAD74312.1"/>
    <property type="molecule type" value="Transcribed_RNA"/>
</dbReference>
<accession>A0A0A9CS26</accession>
<protein>
    <submittedName>
        <fullName evidence="1">Uncharacterized protein</fullName>
    </submittedName>
</protein>
<dbReference type="AlphaFoldDB" id="A0A0A9CS26"/>